<keyword evidence="3" id="KW-1185">Reference proteome</keyword>
<feature type="compositionally biased region" description="Basic residues" evidence="1">
    <location>
        <begin position="133"/>
        <end position="150"/>
    </location>
</feature>
<name>A0A250VUG4_STROL</name>
<dbReference type="Proteomes" id="UP000217446">
    <property type="component" value="Unassembled WGS sequence"/>
</dbReference>
<feature type="compositionally biased region" description="Basic residues" evidence="1">
    <location>
        <begin position="113"/>
        <end position="125"/>
    </location>
</feature>
<evidence type="ECO:0000313" key="3">
    <source>
        <dbReference type="Proteomes" id="UP000217446"/>
    </source>
</evidence>
<proteinExistence type="predicted"/>
<evidence type="ECO:0000313" key="2">
    <source>
        <dbReference type="EMBL" id="GAX57857.1"/>
    </source>
</evidence>
<sequence length="272" mass="29141">MDAHVHLSDTDDMWQALVYCEGRREVARLTWEAVPEGVERYLVQIWPAASSTLTATAITPSPGLHLPDESREGRSMSPTSPVYSGTARDPLLAHGDAVGGGTRPPTGSCGSSRTRRQAGRVRRAGRGPATAAARRRTRTTQRGRRIHRWSGRTGRGAPVCGRQGTRRRPARSLPRVPRPAARPPGGDGCQAQPARTMNGVRGAVAEGTAAPIPGPRVMNRGAEFVGGVRVRSGHASRVGVVKGWRVHQEPSGDVSGEISREGRVMRGARLRT</sequence>
<reference evidence="3" key="1">
    <citation type="submission" date="2017-05" db="EMBL/GenBank/DDBJ databases">
        <title>Streptomyces olivochromogenes NBRC 3561 whole genome shotgun sequence.</title>
        <authorList>
            <person name="Dohra H."/>
            <person name="Kodani S."/>
        </authorList>
    </citation>
    <scope>NUCLEOTIDE SEQUENCE [LARGE SCALE GENOMIC DNA]</scope>
    <source>
        <strain evidence="3">NBRC 3561</strain>
    </source>
</reference>
<dbReference type="EMBL" id="BDQI01000041">
    <property type="protein sequence ID" value="GAX57857.1"/>
    <property type="molecule type" value="Genomic_DNA"/>
</dbReference>
<evidence type="ECO:0000256" key="1">
    <source>
        <dbReference type="SAM" id="MobiDB-lite"/>
    </source>
</evidence>
<feature type="region of interest" description="Disordered" evidence="1">
    <location>
        <begin position="57"/>
        <end position="191"/>
    </location>
</feature>
<gene>
    <name evidence="2" type="ORF">SO3561_09427</name>
</gene>
<protein>
    <submittedName>
        <fullName evidence="2">Uncharacterized protein</fullName>
    </submittedName>
</protein>
<organism evidence="2 3">
    <name type="scientific">Streptomyces olivochromogenes</name>
    <dbReference type="NCBI Taxonomy" id="1963"/>
    <lineage>
        <taxon>Bacteria</taxon>
        <taxon>Bacillati</taxon>
        <taxon>Actinomycetota</taxon>
        <taxon>Actinomycetes</taxon>
        <taxon>Kitasatosporales</taxon>
        <taxon>Streptomycetaceae</taxon>
        <taxon>Streptomyces</taxon>
    </lineage>
</organism>
<accession>A0A250VUG4</accession>
<dbReference type="AlphaFoldDB" id="A0A250VUG4"/>
<comment type="caution">
    <text evidence="2">The sequence shown here is derived from an EMBL/GenBank/DDBJ whole genome shotgun (WGS) entry which is preliminary data.</text>
</comment>